<keyword evidence="4" id="KW-1185">Reference proteome</keyword>
<evidence type="ECO:0000313" key="4">
    <source>
        <dbReference type="Proteomes" id="UP000011529"/>
    </source>
</evidence>
<reference evidence="3" key="1">
    <citation type="submission" date="2012-11" db="EMBL/GenBank/DDBJ databases">
        <title>Permanent draft genomes of Rhodopirellula europaea strain SH398 and 6C.</title>
        <authorList>
            <person name="Richter M."/>
            <person name="Richter-Heitmann T."/>
            <person name="Frank C."/>
            <person name="Harder J."/>
            <person name="Glockner F.O."/>
        </authorList>
    </citation>
    <scope>NUCLEOTIDE SEQUENCE</scope>
    <source>
        <strain evidence="3">6C</strain>
    </source>
</reference>
<organism evidence="3 4">
    <name type="scientific">Rhodopirellula europaea 6C</name>
    <dbReference type="NCBI Taxonomy" id="1263867"/>
    <lineage>
        <taxon>Bacteria</taxon>
        <taxon>Pseudomonadati</taxon>
        <taxon>Planctomycetota</taxon>
        <taxon>Planctomycetia</taxon>
        <taxon>Pirellulales</taxon>
        <taxon>Pirellulaceae</taxon>
        <taxon>Rhodopirellula</taxon>
    </lineage>
</organism>
<protein>
    <submittedName>
        <fullName evidence="3">Uncharacterized protein</fullName>
    </submittedName>
</protein>
<keyword evidence="2" id="KW-0472">Membrane</keyword>
<dbReference type="AlphaFoldDB" id="M2A636"/>
<reference evidence="3" key="2">
    <citation type="journal article" date="2013" name="Mar. Genomics">
        <title>Expression of sulfatases in Rhodopirellula baltica and the diversity of sulfatases in the genus Rhodopirellula.</title>
        <authorList>
            <person name="Wegner C.E."/>
            <person name="Richter-Heitmann T."/>
            <person name="Klindworth A."/>
            <person name="Klockow C."/>
            <person name="Richter M."/>
            <person name="Achstetter T."/>
            <person name="Glockner F.O."/>
            <person name="Harder J."/>
        </authorList>
    </citation>
    <scope>NUCLEOTIDE SEQUENCE [LARGE SCALE GENOMIC DNA]</scope>
    <source>
        <strain evidence="3">6C</strain>
    </source>
</reference>
<keyword evidence="2" id="KW-1133">Transmembrane helix</keyword>
<accession>M2A636</accession>
<name>M2A636_9BACT</name>
<evidence type="ECO:0000256" key="1">
    <source>
        <dbReference type="SAM" id="MobiDB-lite"/>
    </source>
</evidence>
<comment type="caution">
    <text evidence="3">The sequence shown here is derived from an EMBL/GenBank/DDBJ whole genome shotgun (WGS) entry which is preliminary data.</text>
</comment>
<dbReference type="Proteomes" id="UP000011529">
    <property type="component" value="Unassembled WGS sequence"/>
</dbReference>
<dbReference type="PATRIC" id="fig|1263867.3.peg.3530"/>
<feature type="transmembrane region" description="Helical" evidence="2">
    <location>
        <begin position="32"/>
        <end position="51"/>
    </location>
</feature>
<feature type="region of interest" description="Disordered" evidence="1">
    <location>
        <begin position="1"/>
        <end position="27"/>
    </location>
</feature>
<gene>
    <name evidence="3" type="ORF">RE6C_03308</name>
</gene>
<evidence type="ECO:0000313" key="3">
    <source>
        <dbReference type="EMBL" id="EMB15961.1"/>
    </source>
</evidence>
<proteinExistence type="predicted"/>
<evidence type="ECO:0000256" key="2">
    <source>
        <dbReference type="SAM" id="Phobius"/>
    </source>
</evidence>
<sequence length="54" mass="5846">MKGRREIGSVHHQSCLSSHGQKDPISKRPAGILLNAITLPIMIHSSAALLMSQK</sequence>
<keyword evidence="2" id="KW-0812">Transmembrane</keyword>
<dbReference type="EMBL" id="ANMO01000147">
    <property type="protein sequence ID" value="EMB15961.1"/>
    <property type="molecule type" value="Genomic_DNA"/>
</dbReference>